<accession>A0A377XN81</accession>
<name>A0A377XN81_KLEPN</name>
<protein>
    <submittedName>
        <fullName evidence="1">Uncharacterized protein</fullName>
    </submittedName>
</protein>
<dbReference type="Proteomes" id="UP000254340">
    <property type="component" value="Unassembled WGS sequence"/>
</dbReference>
<sequence length="79" mass="8601">MLALGAESIGEVIAFTVDAPDRFFTSLRRRVGEVKDDSGPDTLAPALAEYPTISIRDFATIRALFMRPGVARRAMPTFG</sequence>
<organism evidence="1 2">
    <name type="scientific">Klebsiella pneumoniae</name>
    <dbReference type="NCBI Taxonomy" id="573"/>
    <lineage>
        <taxon>Bacteria</taxon>
        <taxon>Pseudomonadati</taxon>
        <taxon>Pseudomonadota</taxon>
        <taxon>Gammaproteobacteria</taxon>
        <taxon>Enterobacterales</taxon>
        <taxon>Enterobacteriaceae</taxon>
        <taxon>Klebsiella/Raoultella group</taxon>
        <taxon>Klebsiella</taxon>
        <taxon>Klebsiella pneumoniae complex</taxon>
    </lineage>
</organism>
<dbReference type="AlphaFoldDB" id="A0A377XN81"/>
<evidence type="ECO:0000313" key="1">
    <source>
        <dbReference type="EMBL" id="STT83394.1"/>
    </source>
</evidence>
<dbReference type="EMBL" id="UGLH01000006">
    <property type="protein sequence ID" value="STT83394.1"/>
    <property type="molecule type" value="Genomic_DNA"/>
</dbReference>
<reference evidence="1 2" key="1">
    <citation type="submission" date="2018-06" db="EMBL/GenBank/DDBJ databases">
        <authorList>
            <consortium name="Pathogen Informatics"/>
            <person name="Doyle S."/>
        </authorList>
    </citation>
    <scope>NUCLEOTIDE SEQUENCE [LARGE SCALE GENOMIC DNA]</scope>
    <source>
        <strain evidence="1 2">NCTC5047</strain>
    </source>
</reference>
<proteinExistence type="predicted"/>
<evidence type="ECO:0000313" key="2">
    <source>
        <dbReference type="Proteomes" id="UP000254340"/>
    </source>
</evidence>
<gene>
    <name evidence="1" type="ORF">NCTC5047_04405</name>
</gene>